<dbReference type="EMBL" id="LT629710">
    <property type="protein sequence ID" value="SDO90225.1"/>
    <property type="molecule type" value="Genomic_DNA"/>
</dbReference>
<keyword evidence="3" id="KW-1185">Reference proteome</keyword>
<dbReference type="PRINTS" id="PR01217">
    <property type="entry name" value="PRICHEXTENSN"/>
</dbReference>
<evidence type="ECO:0000256" key="1">
    <source>
        <dbReference type="SAM" id="MobiDB-lite"/>
    </source>
</evidence>
<feature type="compositionally biased region" description="Pro residues" evidence="1">
    <location>
        <begin position="84"/>
        <end position="94"/>
    </location>
</feature>
<dbReference type="AlphaFoldDB" id="A0A1H0NCU7"/>
<feature type="region of interest" description="Disordered" evidence="1">
    <location>
        <begin position="1"/>
        <end position="105"/>
    </location>
</feature>
<evidence type="ECO:0000313" key="3">
    <source>
        <dbReference type="Proteomes" id="UP000198741"/>
    </source>
</evidence>
<protein>
    <submittedName>
        <fullName evidence="2">Uncharacterized protein</fullName>
    </submittedName>
</protein>
<feature type="compositionally biased region" description="Low complexity" evidence="1">
    <location>
        <begin position="95"/>
        <end position="105"/>
    </location>
</feature>
<accession>A0A1H0NCU7</accession>
<reference evidence="2 3" key="1">
    <citation type="submission" date="2016-10" db="EMBL/GenBank/DDBJ databases">
        <authorList>
            <person name="de Groot N.N."/>
        </authorList>
    </citation>
    <scope>NUCLEOTIDE SEQUENCE [LARGE SCALE GENOMIC DNA]</scope>
    <source>
        <strain evidence="3">P4-7,KCTC 19426,CECT 7604</strain>
    </source>
</reference>
<proteinExistence type="predicted"/>
<organism evidence="2 3">
    <name type="scientific">Nakamurella panacisegetis</name>
    <dbReference type="NCBI Taxonomy" id="1090615"/>
    <lineage>
        <taxon>Bacteria</taxon>
        <taxon>Bacillati</taxon>
        <taxon>Actinomycetota</taxon>
        <taxon>Actinomycetes</taxon>
        <taxon>Nakamurellales</taxon>
        <taxon>Nakamurellaceae</taxon>
        <taxon>Nakamurella</taxon>
    </lineage>
</organism>
<sequence length="196" mass="19936">MSDPVEPVFTSSLAGDVFPDALSASPLPGLPSATPEPLAPPPSAPPVPAAPSGRPPPARAARAASRRPWEQFPPPGPATYVAPPNRPVGPPAQLAPPAGRRPAAGTGYQLPAPIMATPPVRPPAYLPQGQGMAQLRAALTQARSQITAPAPARTTTRKRSGASGAWGCLVVLGIVLFSSGAAQKIISAISDLLQRK</sequence>
<dbReference type="Proteomes" id="UP000198741">
    <property type="component" value="Chromosome I"/>
</dbReference>
<evidence type="ECO:0000313" key="2">
    <source>
        <dbReference type="EMBL" id="SDO90225.1"/>
    </source>
</evidence>
<name>A0A1H0NCU7_9ACTN</name>
<feature type="compositionally biased region" description="Pro residues" evidence="1">
    <location>
        <begin position="37"/>
        <end position="58"/>
    </location>
</feature>
<gene>
    <name evidence="2" type="ORF">SAMN04515671_2304</name>
</gene>
<dbReference type="STRING" id="1090615.SAMN04515671_2304"/>